<accession>A0AC61SCA4</accession>
<evidence type="ECO:0000313" key="1">
    <source>
        <dbReference type="EMBL" id="TKY92241.1"/>
    </source>
</evidence>
<proteinExistence type="predicted"/>
<evidence type="ECO:0000313" key="2">
    <source>
        <dbReference type="Proteomes" id="UP000315423"/>
    </source>
</evidence>
<name>A0AC61SCA4_9EURY</name>
<organism evidence="1 2">
    <name type="scientific">Candidatus Methanomarinus sp</name>
    <dbReference type="NCBI Taxonomy" id="3386244"/>
    <lineage>
        <taxon>Archaea</taxon>
        <taxon>Methanobacteriati</taxon>
        <taxon>Methanobacteriota</taxon>
        <taxon>Stenosarchaea group</taxon>
        <taxon>Methanomicrobia</taxon>
        <taxon>Methanosarcinales</taxon>
        <taxon>ANME-2 cluster</taxon>
        <taxon>Candidatus Methanocomedenaceae</taxon>
        <taxon>Candidatus Methanomarinus</taxon>
    </lineage>
</organism>
<dbReference type="Proteomes" id="UP000315423">
    <property type="component" value="Unassembled WGS sequence"/>
</dbReference>
<dbReference type="EMBL" id="QYBA01000052">
    <property type="protein sequence ID" value="TKY92241.1"/>
    <property type="molecule type" value="Genomic_DNA"/>
</dbReference>
<protein>
    <submittedName>
        <fullName evidence="1">Uncharacterized protein</fullName>
    </submittedName>
</protein>
<gene>
    <name evidence="1" type="ORF">C5S46_01665</name>
</gene>
<reference evidence="1" key="1">
    <citation type="submission" date="2018-09" db="EMBL/GenBank/DDBJ databases">
        <title>A genomic encyclopedia of anaerobic methanotrophic archaea.</title>
        <authorList>
            <person name="Skennerton C.T."/>
            <person name="Chadwick G.L."/>
            <person name="Laso-Perez R."/>
            <person name="Leu A.O."/>
            <person name="Speth D.R."/>
            <person name="Yu H."/>
            <person name="Morgan-Lang C."/>
            <person name="Hatzenpichler R."/>
            <person name="Goudeau D."/>
            <person name="Malmstrom R."/>
            <person name="Woyke T."/>
            <person name="Hallam S."/>
            <person name="Tyson G.W."/>
            <person name="Wegener G."/>
            <person name="Boetius A."/>
            <person name="Orphan V.J."/>
        </authorList>
    </citation>
    <scope>NUCLEOTIDE SEQUENCE</scope>
    <source>
        <strain evidence="1">CONS3730D10UFb2</strain>
    </source>
</reference>
<sequence length="182" mass="19821">MYKYSNIKKQKKILAIILLLFLLLSTAKAADNELTTIRNISNQTLTPGSTFTVILTTTANNDSIRTPGLFEDIPGGWNVTSLDSSGLLYKASTNEWIGVKEMSIGDTIIIKYNVTVPADALPQDYEITGFVSAFNVKPIRIEGESTMNVTGNPTTQPTESSPTIALPIVVIIGLMLLISRKK</sequence>
<comment type="caution">
    <text evidence="1">The sequence shown here is derived from an EMBL/GenBank/DDBJ whole genome shotgun (WGS) entry which is preliminary data.</text>
</comment>